<dbReference type="Gene3D" id="3.90.70.10">
    <property type="entry name" value="Cysteine proteinases"/>
    <property type="match status" value="1"/>
</dbReference>
<sequence length="426" mass="46280">MIIHRRTLLRGLAAGTAGVLAGPEFARAALAASPEPTRDVSYESWNGIAGLARGTAAGTALGLAGLTIRRPVGTITYTDPFVGGSRDYEYATWTSPWVFPGFAASQAVTSWNATTPGGTWIQTELRGVTPAGTTTKWYVMGRWAEDDTQFSRTSVPGQRDADGTVDIDTFEAADGTGLRAWQLRLTLYRPADTRQTPTVRSVGAMASLLPEADEYPTSTPRRAKGVTLRVPQFSQDVHLDQYPQWDNGGEAWCSPTSTSMVVAYWHKGPSPADYSWVDPGYADPWVDYAARNTYDNNYTGCGNWPFNTAYAARFGLRSFVTRMRSFNEVEQFIAAGIPVVVSAAFKKGQVPGADYSTNGHLMVIAGFTRDGDPVMNDPAAADDPSVRKVFGRPEFENAWRNSSGGTVYIIHPATVALPRSPHQANW</sequence>
<feature type="domain" description="Peptidase C39-like" evidence="1">
    <location>
        <begin position="242"/>
        <end position="379"/>
    </location>
</feature>
<evidence type="ECO:0000259" key="1">
    <source>
        <dbReference type="Pfam" id="PF13529"/>
    </source>
</evidence>
<dbReference type="EMBL" id="BONZ01000035">
    <property type="protein sequence ID" value="GIH15582.1"/>
    <property type="molecule type" value="Genomic_DNA"/>
</dbReference>
<dbReference type="InterPro" id="IPR039563">
    <property type="entry name" value="Peptidase_C39_single_dom"/>
</dbReference>
<evidence type="ECO:0000313" key="2">
    <source>
        <dbReference type="EMBL" id="GIH15582.1"/>
    </source>
</evidence>
<keyword evidence="3" id="KW-1185">Reference proteome</keyword>
<protein>
    <submittedName>
        <fullName evidence="2">Membrane protein</fullName>
    </submittedName>
</protein>
<evidence type="ECO:0000313" key="3">
    <source>
        <dbReference type="Proteomes" id="UP000642748"/>
    </source>
</evidence>
<dbReference type="AlphaFoldDB" id="A0A8J3VR02"/>
<dbReference type="CDD" id="cd02549">
    <property type="entry name" value="Peptidase_C39A"/>
    <property type="match status" value="1"/>
</dbReference>
<comment type="caution">
    <text evidence="2">The sequence shown here is derived from an EMBL/GenBank/DDBJ whole genome shotgun (WGS) entry which is preliminary data.</text>
</comment>
<dbReference type="Proteomes" id="UP000642748">
    <property type="component" value="Unassembled WGS sequence"/>
</dbReference>
<dbReference type="Pfam" id="PF13529">
    <property type="entry name" value="Peptidase_C39_2"/>
    <property type="match status" value="1"/>
</dbReference>
<dbReference type="RefSeq" id="WP_203919207.1">
    <property type="nucleotide sequence ID" value="NZ_BONZ01000035.1"/>
</dbReference>
<gene>
    <name evidence="2" type="ORF">Raf01_37540</name>
</gene>
<dbReference type="PROSITE" id="PS51318">
    <property type="entry name" value="TAT"/>
    <property type="match status" value="1"/>
</dbReference>
<organism evidence="2 3">
    <name type="scientific">Rugosimonospora africana</name>
    <dbReference type="NCBI Taxonomy" id="556532"/>
    <lineage>
        <taxon>Bacteria</taxon>
        <taxon>Bacillati</taxon>
        <taxon>Actinomycetota</taxon>
        <taxon>Actinomycetes</taxon>
        <taxon>Micromonosporales</taxon>
        <taxon>Micromonosporaceae</taxon>
        <taxon>Rugosimonospora</taxon>
    </lineage>
</organism>
<dbReference type="InterPro" id="IPR006311">
    <property type="entry name" value="TAT_signal"/>
</dbReference>
<accession>A0A8J3VR02</accession>
<name>A0A8J3VR02_9ACTN</name>
<proteinExistence type="predicted"/>
<dbReference type="InterPro" id="IPR039564">
    <property type="entry name" value="Peptidase_C39-like"/>
</dbReference>
<reference evidence="2" key="1">
    <citation type="submission" date="2021-01" db="EMBL/GenBank/DDBJ databases">
        <title>Whole genome shotgun sequence of Rugosimonospora africana NBRC 104875.</title>
        <authorList>
            <person name="Komaki H."/>
            <person name="Tamura T."/>
        </authorList>
    </citation>
    <scope>NUCLEOTIDE SEQUENCE</scope>
    <source>
        <strain evidence="2">NBRC 104875</strain>
    </source>
</reference>